<evidence type="ECO:0000313" key="2">
    <source>
        <dbReference type="EMBL" id="MBI4727268.1"/>
    </source>
</evidence>
<dbReference type="GO" id="GO:0043107">
    <property type="term" value="P:type IV pilus-dependent motility"/>
    <property type="evidence" value="ECO:0007669"/>
    <property type="project" value="InterPro"/>
</dbReference>
<protein>
    <submittedName>
        <fullName evidence="2">Type 4a pilus biogenesis protein PilO</fullName>
    </submittedName>
</protein>
<feature type="transmembrane region" description="Helical" evidence="1">
    <location>
        <begin position="12"/>
        <end position="32"/>
    </location>
</feature>
<dbReference type="AlphaFoldDB" id="A0A933IF35"/>
<keyword evidence="1" id="KW-1133">Transmembrane helix</keyword>
<name>A0A933IF35_UNCT6</name>
<dbReference type="InterPro" id="IPR014717">
    <property type="entry name" value="Transl_elong_EF1B/ribsomal_bS6"/>
</dbReference>
<evidence type="ECO:0000256" key="1">
    <source>
        <dbReference type="SAM" id="Phobius"/>
    </source>
</evidence>
<dbReference type="PANTHER" id="PTHR39555">
    <property type="entry name" value="FIMBRIAL ASSEMBLY PROTEIN PILO-LIKE PROTEIN-RELATED"/>
    <property type="match status" value="1"/>
</dbReference>
<dbReference type="Proteomes" id="UP000736328">
    <property type="component" value="Unassembled WGS sequence"/>
</dbReference>
<evidence type="ECO:0000313" key="3">
    <source>
        <dbReference type="Proteomes" id="UP000736328"/>
    </source>
</evidence>
<proteinExistence type="predicted"/>
<keyword evidence="1" id="KW-0812">Transmembrane</keyword>
<sequence length="205" mass="22252">MNIDIKDIKTQITIGLVVLSLAIAALFYFLTFKPSGERLSQRKVRLDSLEAGIRLLDAAVSESTKFNMELKNMGKKLRQAEKLLPDEKDIPSLLRQITQAGIKTGVRFTAFKPGALTASPAAKLSSVLTVDVSVTGSYSQLGDFMANLGTLSRIVIPAKLKVLPNNDKTRTVKADFVVKAFVFNKAGGVKSDAKDTDKPKRPGKS</sequence>
<organism evidence="2 3">
    <name type="scientific">candidate division TA06 bacterium</name>
    <dbReference type="NCBI Taxonomy" id="2250710"/>
    <lineage>
        <taxon>Bacteria</taxon>
        <taxon>Bacteria division TA06</taxon>
    </lineage>
</organism>
<dbReference type="Gene3D" id="3.30.70.60">
    <property type="match status" value="1"/>
</dbReference>
<dbReference type="GO" id="GO:0043683">
    <property type="term" value="P:type IV pilus assembly"/>
    <property type="evidence" value="ECO:0007669"/>
    <property type="project" value="InterPro"/>
</dbReference>
<dbReference type="Pfam" id="PF04350">
    <property type="entry name" value="PilO"/>
    <property type="match status" value="1"/>
</dbReference>
<keyword evidence="1" id="KW-0472">Membrane</keyword>
<gene>
    <name evidence="2" type="primary">pilO</name>
    <name evidence="2" type="ORF">HY768_08635</name>
</gene>
<comment type="caution">
    <text evidence="2">The sequence shown here is derived from an EMBL/GenBank/DDBJ whole genome shotgun (WGS) entry which is preliminary data.</text>
</comment>
<dbReference type="PANTHER" id="PTHR39555:SF1">
    <property type="entry name" value="TYPE IV PILUS INNER MEMBRANE COMPONENT PILO"/>
    <property type="match status" value="1"/>
</dbReference>
<dbReference type="InterPro" id="IPR007445">
    <property type="entry name" value="PilO"/>
</dbReference>
<reference evidence="2" key="1">
    <citation type="submission" date="2020-07" db="EMBL/GenBank/DDBJ databases">
        <title>Huge and variable diversity of episymbiotic CPR bacteria and DPANN archaea in groundwater ecosystems.</title>
        <authorList>
            <person name="He C.Y."/>
            <person name="Keren R."/>
            <person name="Whittaker M."/>
            <person name="Farag I.F."/>
            <person name="Doudna J."/>
            <person name="Cate J.H.D."/>
            <person name="Banfield J.F."/>
        </authorList>
    </citation>
    <scope>NUCLEOTIDE SEQUENCE</scope>
    <source>
        <strain evidence="2">NC_groundwater_1520_Pr4_B-0.1um_53_5</strain>
    </source>
</reference>
<accession>A0A933IF35</accession>
<dbReference type="EMBL" id="JACQXR010000113">
    <property type="protein sequence ID" value="MBI4727268.1"/>
    <property type="molecule type" value="Genomic_DNA"/>
</dbReference>